<dbReference type="InterPro" id="IPR041469">
    <property type="entry name" value="Subtilisin-like_FN3"/>
</dbReference>
<organism evidence="12 13">
    <name type="scientific">Shewanella gaetbuli</name>
    <dbReference type="NCBI Taxonomy" id="220752"/>
    <lineage>
        <taxon>Bacteria</taxon>
        <taxon>Pseudomonadati</taxon>
        <taxon>Pseudomonadota</taxon>
        <taxon>Gammaproteobacteria</taxon>
        <taxon>Alteromonadales</taxon>
        <taxon>Shewanellaceae</taxon>
        <taxon>Shewanella</taxon>
    </lineage>
</organism>
<evidence type="ECO:0000256" key="1">
    <source>
        <dbReference type="ARBA" id="ARBA00011073"/>
    </source>
</evidence>
<feature type="active site" description="Charge relay system" evidence="5 6">
    <location>
        <position position="584"/>
    </location>
</feature>
<dbReference type="PIRSF" id="PIRSF037898">
    <property type="entry name" value="Subtilisin_rel_Sputw3181_3341"/>
    <property type="match status" value="1"/>
</dbReference>
<sequence length="1287" mass="133716">MKTKLSLAITAALLSSATYANTQYTGLKYSPELLATDNYKKSTVRSSSVTAPQRFIVELSSPAVALYQGGINNLSATALTSKDGKIDVQSSPVKNYASYLATEQSQFANALSQKVANAKVERKFKTLFNGVTVVGQGLSIETLMALPGVKAVYPETLYHIQMDASLDVINTQAMWTAVSGMENAGKGIKVAVIDGGIRPENPMFSDEGFEAPTGTLPNDDYCSTTDSDFCNNKLIVARWSAPTFPVCADEHMNPTDYGGHGTHVAGTAVGNQVDITYEGVDVTVSGVAPAAYLMAYKALYTGEDCSGGSGSNVMLMEALEHAVNDGADVINNSWGGGAGADPASSPYKTMFEAAEAAGIVVVSAAGNDGNGAKTIGCPACIESGISVANSTTGRFFANSFNAGGEDLLAIPGSDTEIEMDIAAPIVAAMNVDEANFEGCQPFAADTFKDSIALISRGSCNFSLKAENAMDAGAKALVVYNSSAGAPITMSMPGVTFPSVMVSKADGEAVIDSLGEDATQGTVSSDIKRIVSTDLADMINQSSSRGPNGNENILKPDLAAPGTNILSAYSPDAGGADFNAISGTSMASPHVAGAAALMTQLHPDWSANDIKTALTSTAKMADILDYDGETPASPFAMGAGRMDLDAAAKAVLTFDKPSIAADSCVGMCTFTRTVYNKSDETTSWSLAAKADSAGIMISPSTLDIEAGGSATFTVTVDSTFSTYGDWIFGNVMLTSNDGLQNAQLPLAVLAKESSDSSLINTFTTDTDITTADEFEVKAVINNTMFENTVTVIAKAPEGTMLTGEDDVSVMVNNATQNGMSVNADKGVITWVGSMELPEMVSTHGTGSYPNIVGLGYGYTPPCADGCDETQFVFNVPAFKYNGQSYSQITISDNGLVIPGSSTTSGTYANKELPDSSNPNNIVAPFWSDFDLSDGTDGDTGGGTVSIDVLGGDSGQWVIVEWNDAQLWNDPSGDQYSFSVWFKTGDTEEVTFNYFKVPTIPAALTIGAENIGGTIGTTYHFNGTGGSVAPGDFVEISSAAAGSVELTYNVKTTDFNLGQADMLEVEEDSAASIDVLVNDVKADQKVARVQIAGDGMTAKAQSLIDVLPAGELTNLTLASEASNGTAMIAETGGVTYTPNADFFGSDSFTYTMEDAEGNVSNPVTVNVTVTNVNDAPTVAPSGSNGIEEQTLTVNSNAADIDSEELTYTWTQTSGPSVSFDASAKDISFVAPSVGTYSFTVMANDGEFDSNLGAVSVEATAKPDTSSGGALAWLTMLLLPFAGLRRRKAA</sequence>
<dbReference type="Proteomes" id="UP001139333">
    <property type="component" value="Unassembled WGS sequence"/>
</dbReference>
<feature type="domain" description="Inhibitor I9" evidence="10">
    <location>
        <begin position="88"/>
        <end position="160"/>
    </location>
</feature>
<dbReference type="GO" id="GO:0004252">
    <property type="term" value="F:serine-type endopeptidase activity"/>
    <property type="evidence" value="ECO:0007669"/>
    <property type="project" value="UniProtKB-UniRule"/>
</dbReference>
<feature type="active site" description="Charge relay system" evidence="5 6">
    <location>
        <position position="260"/>
    </location>
</feature>
<dbReference type="PANTHER" id="PTHR10795">
    <property type="entry name" value="PROPROTEIN CONVERTASE SUBTILISIN/KEXIN"/>
    <property type="match status" value="1"/>
</dbReference>
<dbReference type="SUPFAM" id="SSF52743">
    <property type="entry name" value="Subtilisin-like"/>
    <property type="match status" value="1"/>
</dbReference>
<evidence type="ECO:0000256" key="5">
    <source>
        <dbReference type="PIRSR" id="PIRSR615500-1"/>
    </source>
</evidence>
<dbReference type="PROSITE" id="PS00137">
    <property type="entry name" value="SUBTILASE_HIS"/>
    <property type="match status" value="1"/>
</dbReference>
<dbReference type="Gene3D" id="2.60.40.2810">
    <property type="match status" value="1"/>
</dbReference>
<dbReference type="EMBL" id="JAKIKP010000003">
    <property type="protein sequence ID" value="MCL1142301.1"/>
    <property type="molecule type" value="Genomic_DNA"/>
</dbReference>
<dbReference type="NCBIfam" id="TIGR03501">
    <property type="entry name" value="GlyGly_CTERM"/>
    <property type="match status" value="1"/>
</dbReference>
<evidence type="ECO:0000259" key="9">
    <source>
        <dbReference type="Pfam" id="PF02225"/>
    </source>
</evidence>
<proteinExistence type="inferred from homology"/>
<feature type="active site" description="Charge relay system" evidence="5 6">
    <location>
        <position position="194"/>
    </location>
</feature>
<evidence type="ECO:0000256" key="7">
    <source>
        <dbReference type="SAM" id="SignalP"/>
    </source>
</evidence>
<dbReference type="Gene3D" id="2.60.40.2310">
    <property type="match status" value="1"/>
</dbReference>
<evidence type="ECO:0000256" key="4">
    <source>
        <dbReference type="ARBA" id="ARBA00022825"/>
    </source>
</evidence>
<comment type="caution">
    <text evidence="12">The sequence shown here is derived from an EMBL/GenBank/DDBJ whole genome shotgun (WGS) entry which is preliminary data.</text>
</comment>
<dbReference type="Gene3D" id="3.40.50.200">
    <property type="entry name" value="Peptidase S8/S53 domain"/>
    <property type="match status" value="1"/>
</dbReference>
<protein>
    <submittedName>
        <fullName evidence="12">S8 family serine peptidase</fullName>
    </submittedName>
</protein>
<dbReference type="SUPFAM" id="SSF52025">
    <property type="entry name" value="PA domain"/>
    <property type="match status" value="1"/>
</dbReference>
<evidence type="ECO:0000313" key="13">
    <source>
        <dbReference type="Proteomes" id="UP001139333"/>
    </source>
</evidence>
<evidence type="ECO:0000256" key="6">
    <source>
        <dbReference type="PROSITE-ProRule" id="PRU01240"/>
    </source>
</evidence>
<dbReference type="PROSITE" id="PS51892">
    <property type="entry name" value="SUBTILASE"/>
    <property type="match status" value="1"/>
</dbReference>
<evidence type="ECO:0000313" key="12">
    <source>
        <dbReference type="EMBL" id="MCL1142301.1"/>
    </source>
</evidence>
<dbReference type="Pfam" id="PF05922">
    <property type="entry name" value="Inhibitor_I9"/>
    <property type="match status" value="1"/>
</dbReference>
<evidence type="ECO:0000259" key="11">
    <source>
        <dbReference type="Pfam" id="PF17766"/>
    </source>
</evidence>
<dbReference type="InterPro" id="IPR000209">
    <property type="entry name" value="Peptidase_S8/S53_dom"/>
</dbReference>
<keyword evidence="13" id="KW-1185">Reference proteome</keyword>
<dbReference type="InterPro" id="IPR003137">
    <property type="entry name" value="PA_domain"/>
</dbReference>
<dbReference type="InterPro" id="IPR046450">
    <property type="entry name" value="PA_dom_sf"/>
</dbReference>
<dbReference type="Gene3D" id="2.60.40.10">
    <property type="entry name" value="Immunoglobulins"/>
    <property type="match status" value="1"/>
</dbReference>
<dbReference type="Pfam" id="PF17963">
    <property type="entry name" value="Big_9"/>
    <property type="match status" value="1"/>
</dbReference>
<reference evidence="12" key="1">
    <citation type="submission" date="2022-01" db="EMBL/GenBank/DDBJ databases">
        <title>Whole genome-based taxonomy of the Shewanellaceae.</title>
        <authorList>
            <person name="Martin-Rodriguez A.J."/>
        </authorList>
    </citation>
    <scope>NUCLEOTIDE SEQUENCE</scope>
    <source>
        <strain evidence="12">DSM 16422</strain>
    </source>
</reference>
<dbReference type="Pfam" id="PF22352">
    <property type="entry name" value="K319L-like_PKD"/>
    <property type="match status" value="1"/>
</dbReference>
<dbReference type="InterPro" id="IPR017312">
    <property type="entry name" value="Subtilisin_Alteromonadales"/>
</dbReference>
<evidence type="ECO:0000259" key="8">
    <source>
        <dbReference type="Pfam" id="PF00082"/>
    </source>
</evidence>
<feature type="chain" id="PRO_5040821320" evidence="7">
    <location>
        <begin position="21"/>
        <end position="1287"/>
    </location>
</feature>
<evidence type="ECO:0000256" key="3">
    <source>
        <dbReference type="ARBA" id="ARBA00022801"/>
    </source>
</evidence>
<evidence type="ECO:0000259" key="10">
    <source>
        <dbReference type="Pfam" id="PF05922"/>
    </source>
</evidence>
<feature type="signal peptide" evidence="7">
    <location>
        <begin position="1"/>
        <end position="20"/>
    </location>
</feature>
<comment type="similarity">
    <text evidence="1 6">Belongs to the peptidase S8 family.</text>
</comment>
<dbReference type="InterPro" id="IPR045051">
    <property type="entry name" value="SBT"/>
</dbReference>
<gene>
    <name evidence="12" type="ORF">L2672_06285</name>
</gene>
<dbReference type="GO" id="GO:0006508">
    <property type="term" value="P:proteolysis"/>
    <property type="evidence" value="ECO:0007669"/>
    <property type="project" value="UniProtKB-KW"/>
</dbReference>
<name>A0A9X1ZIV7_9GAMM</name>
<dbReference type="InterPro" id="IPR020008">
    <property type="entry name" value="GlyGly_CTERM"/>
</dbReference>
<dbReference type="Pfam" id="PF00082">
    <property type="entry name" value="Peptidase_S8"/>
    <property type="match status" value="1"/>
</dbReference>
<dbReference type="InterPro" id="IPR036852">
    <property type="entry name" value="Peptidase_S8/S53_dom_sf"/>
</dbReference>
<feature type="domain" description="Peptidase S8/S53" evidence="8">
    <location>
        <begin position="185"/>
        <end position="639"/>
    </location>
</feature>
<dbReference type="InterPro" id="IPR022398">
    <property type="entry name" value="Peptidase_S8_His-AS"/>
</dbReference>
<dbReference type="InterPro" id="IPR013783">
    <property type="entry name" value="Ig-like_fold"/>
</dbReference>
<keyword evidence="7" id="KW-0732">Signal</keyword>
<dbReference type="InterPro" id="IPR023828">
    <property type="entry name" value="Peptidase_S8_Ser-AS"/>
</dbReference>
<dbReference type="PROSITE" id="PS00138">
    <property type="entry name" value="SUBTILASE_SER"/>
    <property type="match status" value="1"/>
</dbReference>
<feature type="domain" description="Subtilisin-like protease fibronectin type-III" evidence="11">
    <location>
        <begin position="655"/>
        <end position="747"/>
    </location>
</feature>
<keyword evidence="3 6" id="KW-0378">Hydrolase</keyword>
<dbReference type="Pfam" id="PF02225">
    <property type="entry name" value="PA"/>
    <property type="match status" value="1"/>
</dbReference>
<dbReference type="Gene3D" id="3.50.30.30">
    <property type="match status" value="1"/>
</dbReference>
<dbReference type="InterPro" id="IPR015500">
    <property type="entry name" value="Peptidase_S8_subtilisin-rel"/>
</dbReference>
<feature type="domain" description="PA" evidence="9">
    <location>
        <begin position="423"/>
        <end position="508"/>
    </location>
</feature>
<keyword evidence="4 6" id="KW-0720">Serine protease</keyword>
<keyword evidence="2 6" id="KW-0645">Protease</keyword>
<dbReference type="RefSeq" id="WP_248994977.1">
    <property type="nucleotide sequence ID" value="NZ_JAKIKP010000003.1"/>
</dbReference>
<accession>A0A9X1ZIV7</accession>
<dbReference type="PRINTS" id="PR00723">
    <property type="entry name" value="SUBTILISIN"/>
</dbReference>
<dbReference type="Pfam" id="PF17766">
    <property type="entry name" value="fn3_6"/>
    <property type="match status" value="1"/>
</dbReference>
<evidence type="ECO:0000256" key="2">
    <source>
        <dbReference type="ARBA" id="ARBA00022670"/>
    </source>
</evidence>
<dbReference type="CDD" id="cd04818">
    <property type="entry name" value="PA_subtilisin_1"/>
    <property type="match status" value="1"/>
</dbReference>
<dbReference type="InterPro" id="IPR010259">
    <property type="entry name" value="S8pro/Inhibitor_I9"/>
</dbReference>